<protein>
    <recommendedName>
        <fullName evidence="7">Bacterioferritin-associated ferredoxin</fullName>
    </recommendedName>
</protein>
<comment type="similarity">
    <text evidence="8">Belongs to the Bfd family.</text>
</comment>
<evidence type="ECO:0000256" key="4">
    <source>
        <dbReference type="ARBA" id="ARBA00022982"/>
    </source>
</evidence>
<evidence type="ECO:0000259" key="9">
    <source>
        <dbReference type="Pfam" id="PF04324"/>
    </source>
</evidence>
<dbReference type="GO" id="GO:0046872">
    <property type="term" value="F:metal ion binding"/>
    <property type="evidence" value="ECO:0007669"/>
    <property type="project" value="UniProtKB-KW"/>
</dbReference>
<evidence type="ECO:0000256" key="6">
    <source>
        <dbReference type="ARBA" id="ARBA00023014"/>
    </source>
</evidence>
<dbReference type="EMBL" id="JEMG01000001">
    <property type="protein sequence ID" value="EYC52575.1"/>
    <property type="molecule type" value="Genomic_DNA"/>
</dbReference>
<keyword evidence="3" id="KW-0479">Metal-binding</keyword>
<dbReference type="GO" id="GO:0051537">
    <property type="term" value="F:2 iron, 2 sulfur cluster binding"/>
    <property type="evidence" value="ECO:0007669"/>
    <property type="project" value="UniProtKB-KW"/>
</dbReference>
<dbReference type="InterPro" id="IPR007419">
    <property type="entry name" value="BFD-like_2Fe2S-bd_dom"/>
</dbReference>
<keyword evidence="1" id="KW-0813">Transport</keyword>
<evidence type="ECO:0000256" key="3">
    <source>
        <dbReference type="ARBA" id="ARBA00022723"/>
    </source>
</evidence>
<feature type="domain" description="BFD-like [2Fe-2S]-binding" evidence="9">
    <location>
        <begin position="2"/>
        <end position="47"/>
    </location>
</feature>
<reference evidence="10 11" key="1">
    <citation type="submission" date="2014-02" db="EMBL/GenBank/DDBJ databases">
        <title>Draft Genome of Hylemonella gracilis isolated from the Niagara River.</title>
        <authorList>
            <person name="Pawlowski D.R."/>
            <person name="Koudelka G.B."/>
        </authorList>
    </citation>
    <scope>NUCLEOTIDE SEQUENCE [LARGE SCALE GENOMIC DNA]</scope>
    <source>
        <strain evidence="10 11">Niagara R</strain>
    </source>
</reference>
<evidence type="ECO:0000313" key="11">
    <source>
        <dbReference type="Proteomes" id="UP000023268"/>
    </source>
</evidence>
<dbReference type="Pfam" id="PF04324">
    <property type="entry name" value="Fer2_BFD"/>
    <property type="match status" value="1"/>
</dbReference>
<organism evidence="10 11">
    <name type="scientific">Hylemonella gracilis str. Niagara R</name>
    <dbReference type="NCBI Taxonomy" id="1458275"/>
    <lineage>
        <taxon>Bacteria</taxon>
        <taxon>Pseudomonadati</taxon>
        <taxon>Pseudomonadota</taxon>
        <taxon>Betaproteobacteria</taxon>
        <taxon>Burkholderiales</taxon>
        <taxon>Comamonadaceae</taxon>
        <taxon>Hylemonella</taxon>
    </lineage>
</organism>
<evidence type="ECO:0000256" key="1">
    <source>
        <dbReference type="ARBA" id="ARBA00022448"/>
    </source>
</evidence>
<dbReference type="PANTHER" id="PTHR37424">
    <property type="entry name" value="BACTERIOFERRITIN-ASSOCIATED FERREDOXIN"/>
    <property type="match status" value="1"/>
</dbReference>
<dbReference type="InterPro" id="IPR041854">
    <property type="entry name" value="BFD-like_2Fe2S-bd_dom_sf"/>
</dbReference>
<dbReference type="InterPro" id="IPR052371">
    <property type="entry name" value="BFD-associated_ferredoxin"/>
</dbReference>
<keyword evidence="2" id="KW-0001">2Fe-2S</keyword>
<keyword evidence="6" id="KW-0411">Iron-sulfur</keyword>
<dbReference type="RefSeq" id="WP_035610128.1">
    <property type="nucleotide sequence ID" value="NZ_JEMG01000001.1"/>
</dbReference>
<dbReference type="AlphaFoldDB" id="A0A016XL28"/>
<evidence type="ECO:0000256" key="5">
    <source>
        <dbReference type="ARBA" id="ARBA00023004"/>
    </source>
</evidence>
<evidence type="ECO:0000256" key="7">
    <source>
        <dbReference type="ARBA" id="ARBA00039386"/>
    </source>
</evidence>
<comment type="caution">
    <text evidence="10">The sequence shown here is derived from an EMBL/GenBank/DDBJ whole genome shotgun (WGS) entry which is preliminary data.</text>
</comment>
<dbReference type="Gene3D" id="1.10.10.1100">
    <property type="entry name" value="BFD-like [2Fe-2S]-binding domain"/>
    <property type="match status" value="1"/>
</dbReference>
<dbReference type="eggNOG" id="COG2906">
    <property type="taxonomic scope" value="Bacteria"/>
</dbReference>
<evidence type="ECO:0000256" key="2">
    <source>
        <dbReference type="ARBA" id="ARBA00022714"/>
    </source>
</evidence>
<dbReference type="PANTHER" id="PTHR37424:SF1">
    <property type="entry name" value="BACTERIOFERRITIN-ASSOCIATED FERREDOXIN"/>
    <property type="match status" value="1"/>
</dbReference>
<name>A0A016XL28_9BURK</name>
<keyword evidence="5" id="KW-0408">Iron</keyword>
<proteinExistence type="inferred from homology"/>
<dbReference type="STRING" id="1458275.AZ34_16895"/>
<dbReference type="Proteomes" id="UP000023268">
    <property type="component" value="Unassembled WGS sequence"/>
</dbReference>
<evidence type="ECO:0000313" key="10">
    <source>
        <dbReference type="EMBL" id="EYC52575.1"/>
    </source>
</evidence>
<accession>A0A016XL28</accession>
<keyword evidence="4" id="KW-0249">Electron transport</keyword>
<evidence type="ECO:0000256" key="8">
    <source>
        <dbReference type="ARBA" id="ARBA00046332"/>
    </source>
</evidence>
<gene>
    <name evidence="10" type="ORF">AZ34_16895</name>
</gene>
<sequence>MIVCVCHRVSDHTIAHAARSGAEFDDIQLELGVATQCGKCEDCARALWSECRPSHKLAHLSQTLQMPGSQSVTWMATA</sequence>
<dbReference type="OrthoDB" id="9815350at2"/>